<protein>
    <submittedName>
        <fullName evidence="2">Uncharacterized protein</fullName>
    </submittedName>
</protein>
<sequence>MRKQLNTKEQWFANTEEEANKIVDEAKEEFPDEMIGHSIQQKSNKAGEYFLVKLDMKFNTPAGIMESELSNESEEDDWNEEETESTEETSTTEDDE</sequence>
<dbReference type="RefSeq" id="WP_111247770.1">
    <property type="nucleotide sequence ID" value="NZ_PIEU01000057.1"/>
</dbReference>
<dbReference type="Proteomes" id="UP000249828">
    <property type="component" value="Unassembled WGS sequence"/>
</dbReference>
<feature type="region of interest" description="Disordered" evidence="1">
    <location>
        <begin position="63"/>
        <end position="96"/>
    </location>
</feature>
<evidence type="ECO:0000256" key="1">
    <source>
        <dbReference type="SAM" id="MobiDB-lite"/>
    </source>
</evidence>
<feature type="compositionally biased region" description="Acidic residues" evidence="1">
    <location>
        <begin position="69"/>
        <end position="96"/>
    </location>
</feature>
<organism evidence="2 3">
    <name type="scientific">Enterococcus plantarum</name>
    <dbReference type="NCBI Taxonomy" id="1077675"/>
    <lineage>
        <taxon>Bacteria</taxon>
        <taxon>Bacillati</taxon>
        <taxon>Bacillota</taxon>
        <taxon>Bacilli</taxon>
        <taxon>Lactobacillales</taxon>
        <taxon>Enterococcaceae</taxon>
        <taxon>Enterococcus</taxon>
    </lineage>
</organism>
<accession>A0A2W3Z1Q4</accession>
<dbReference type="AlphaFoldDB" id="A0A2W3Z1Q4"/>
<name>A0A2W3Z1Q4_9ENTE</name>
<evidence type="ECO:0000313" key="3">
    <source>
        <dbReference type="Proteomes" id="UP000249828"/>
    </source>
</evidence>
<reference evidence="2 3" key="1">
    <citation type="submission" date="2017-11" db="EMBL/GenBank/DDBJ databases">
        <title>Draft genome sequence of Enterococcus plantarum TRW2 strain isolated from lettuce.</title>
        <authorList>
            <person name="Kim E.B."/>
            <person name="Marco M.L."/>
            <person name="Williams T.R."/>
            <person name="You I.H."/>
        </authorList>
    </citation>
    <scope>NUCLEOTIDE SEQUENCE [LARGE SCALE GENOMIC DNA]</scope>
    <source>
        <strain evidence="2 3">TRW2</strain>
    </source>
</reference>
<proteinExistence type="predicted"/>
<evidence type="ECO:0000313" key="2">
    <source>
        <dbReference type="EMBL" id="PZL74088.1"/>
    </source>
</evidence>
<dbReference type="EMBL" id="PIEU01000057">
    <property type="protein sequence ID" value="PZL74088.1"/>
    <property type="molecule type" value="Genomic_DNA"/>
</dbReference>
<gene>
    <name evidence="2" type="ORF">CI088_07775</name>
</gene>
<keyword evidence="3" id="KW-1185">Reference proteome</keyword>
<comment type="caution">
    <text evidence="2">The sequence shown here is derived from an EMBL/GenBank/DDBJ whole genome shotgun (WGS) entry which is preliminary data.</text>
</comment>